<keyword evidence="3" id="KW-1185">Reference proteome</keyword>
<dbReference type="AlphaFoldDB" id="A0A1X7J2J6"/>
<dbReference type="RefSeq" id="WP_085481309.1">
    <property type="nucleotide sequence ID" value="NZ_FXAT01000002.1"/>
</dbReference>
<evidence type="ECO:0000313" key="2">
    <source>
        <dbReference type="EMBL" id="SMG21798.1"/>
    </source>
</evidence>
<evidence type="ECO:0000313" key="3">
    <source>
        <dbReference type="Proteomes" id="UP000193228"/>
    </source>
</evidence>
<sequence length="97" mass="11014">MEQTDQYPGLTEFIQVYFGEDFALWGNTMADILALYRSESNPAERSTLVSEIDRFRRDNASDLDAAFEAAYGLCLDPPLWGHTTASFLDELKRLLSD</sequence>
<dbReference type="Proteomes" id="UP000193228">
    <property type="component" value="Unassembled WGS sequence"/>
</dbReference>
<feature type="domain" description="CdiI immunity protein" evidence="1">
    <location>
        <begin position="6"/>
        <end position="94"/>
    </location>
</feature>
<name>A0A1X7J2J6_9BURK</name>
<gene>
    <name evidence="2" type="ORF">SAMN06265784_102133</name>
</gene>
<dbReference type="Pfam" id="PF18593">
    <property type="entry name" value="CdiI_2"/>
    <property type="match status" value="1"/>
</dbReference>
<dbReference type="InterPro" id="IPR041129">
    <property type="entry name" value="CdiI_2"/>
</dbReference>
<organism evidence="2 3">
    <name type="scientific">Paraburkholderia susongensis</name>
    <dbReference type="NCBI Taxonomy" id="1515439"/>
    <lineage>
        <taxon>Bacteria</taxon>
        <taxon>Pseudomonadati</taxon>
        <taxon>Pseudomonadota</taxon>
        <taxon>Betaproteobacteria</taxon>
        <taxon>Burkholderiales</taxon>
        <taxon>Burkholderiaceae</taxon>
        <taxon>Paraburkholderia</taxon>
    </lineage>
</organism>
<protein>
    <recommendedName>
        <fullName evidence="1">CdiI immunity protein domain-containing protein</fullName>
    </recommendedName>
</protein>
<dbReference type="OrthoDB" id="8852337at2"/>
<reference evidence="3" key="1">
    <citation type="submission" date="2017-04" db="EMBL/GenBank/DDBJ databases">
        <authorList>
            <person name="Varghese N."/>
            <person name="Submissions S."/>
        </authorList>
    </citation>
    <scope>NUCLEOTIDE SEQUENCE [LARGE SCALE GENOMIC DNA]</scope>
    <source>
        <strain evidence="3">LMG 29540</strain>
    </source>
</reference>
<dbReference type="EMBL" id="FXAT01000002">
    <property type="protein sequence ID" value="SMG21798.1"/>
    <property type="molecule type" value="Genomic_DNA"/>
</dbReference>
<evidence type="ECO:0000259" key="1">
    <source>
        <dbReference type="Pfam" id="PF18593"/>
    </source>
</evidence>
<accession>A0A1X7J2J6</accession>
<proteinExistence type="predicted"/>